<accession>A0AA37T946</accession>
<comment type="caution">
    <text evidence="2">The sequence shown here is derived from an EMBL/GenBank/DDBJ whole genome shotgun (WGS) entry which is preliminary data.</text>
</comment>
<dbReference type="InterPro" id="IPR025357">
    <property type="entry name" value="DUF4261"/>
</dbReference>
<protein>
    <recommendedName>
        <fullName evidence="1">DUF4261 domain-containing protein</fullName>
    </recommendedName>
</protein>
<dbReference type="AlphaFoldDB" id="A0AA37T946"/>
<organism evidence="2 3">
    <name type="scientific">Marinibactrum halimedae</name>
    <dbReference type="NCBI Taxonomy" id="1444977"/>
    <lineage>
        <taxon>Bacteria</taxon>
        <taxon>Pseudomonadati</taxon>
        <taxon>Pseudomonadota</taxon>
        <taxon>Gammaproteobacteria</taxon>
        <taxon>Cellvibrionales</taxon>
        <taxon>Cellvibrionaceae</taxon>
        <taxon>Marinibactrum</taxon>
    </lineage>
</organism>
<name>A0AA37T946_9GAMM</name>
<gene>
    <name evidence="2" type="ORF">GCM10007877_06410</name>
</gene>
<evidence type="ECO:0000313" key="2">
    <source>
        <dbReference type="EMBL" id="GLS24927.1"/>
    </source>
</evidence>
<keyword evidence="3" id="KW-1185">Reference proteome</keyword>
<evidence type="ECO:0000313" key="3">
    <source>
        <dbReference type="Proteomes" id="UP001156870"/>
    </source>
</evidence>
<proteinExistence type="predicted"/>
<dbReference type="RefSeq" id="WP_232592255.1">
    <property type="nucleotide sequence ID" value="NZ_BSPD01000020.1"/>
</dbReference>
<evidence type="ECO:0000259" key="1">
    <source>
        <dbReference type="Pfam" id="PF14080"/>
    </source>
</evidence>
<dbReference type="Pfam" id="PF14080">
    <property type="entry name" value="DUF4261"/>
    <property type="match status" value="1"/>
</dbReference>
<dbReference type="EMBL" id="BSPD01000020">
    <property type="protein sequence ID" value="GLS24927.1"/>
    <property type="molecule type" value="Genomic_DNA"/>
</dbReference>
<sequence>MEQPPFPGMMQMVLLEEAMRTTAPELETFFQEKLGNPDITIQGAPDDNNSFVMLWGKFAFSIMLIDQPIPAETFEVALRTSQGLSNGEQLIAAHKAHLIIAPLKHATHQLQAIYNAMGLMTLADFLSEKSKPLAYFWSGSQILADAEGFGKALAGASQAMDKYTNKESDPWYDLPSTYWVGMRMLSPDRKTQFGAVTAGLASLTGFEIQVDPFLGKPVEAAKHLFGMAGYALNHGPVFKDNDTIGIGGQQQFRMRLQPGASSGQAPNDLPVPPRWIMTLETIS</sequence>
<feature type="domain" description="DUF4261" evidence="1">
    <location>
        <begin position="197"/>
        <end position="261"/>
    </location>
</feature>
<dbReference type="Proteomes" id="UP001156870">
    <property type="component" value="Unassembled WGS sequence"/>
</dbReference>
<reference evidence="2 3" key="1">
    <citation type="journal article" date="2014" name="Int. J. Syst. Evol. Microbiol.">
        <title>Complete genome sequence of Corynebacterium casei LMG S-19264T (=DSM 44701T), isolated from a smear-ripened cheese.</title>
        <authorList>
            <consortium name="US DOE Joint Genome Institute (JGI-PGF)"/>
            <person name="Walter F."/>
            <person name="Albersmeier A."/>
            <person name="Kalinowski J."/>
            <person name="Ruckert C."/>
        </authorList>
    </citation>
    <scope>NUCLEOTIDE SEQUENCE [LARGE SCALE GENOMIC DNA]</scope>
    <source>
        <strain evidence="2 3">NBRC 110095</strain>
    </source>
</reference>